<name>A0A139SYD9_9GAMM</name>
<keyword evidence="6" id="KW-0281">Fimbrium</keyword>
<evidence type="ECO:0000256" key="5">
    <source>
        <dbReference type="ARBA" id="ARBA00022837"/>
    </source>
</evidence>
<dbReference type="SUPFAM" id="SSF53300">
    <property type="entry name" value="vWA-like"/>
    <property type="match status" value="1"/>
</dbReference>
<sequence>MDVLKNTMKSLLNDINGVNIGLMTLNGINQSLPVSDIDKGQQRRTAIDLINAMQPNGGTPIARALYNAARYFNGFPGKHDSGNALGKNVASPITSHCQPSHFVLLTDGQANGYSNADKNNIENLMGARTCPTTNGDSAGEACSIKLVKWLHDEDQSPLANDMGIQNVFTHTIGFALNALGGAQGQKVRNYLQDLANNGNGLHRTADKADELLDAFKAIIKQATEIKNTSFVNPSPAGGDYQSDEHKKQIYYPMFQPIEHDRWPGNLKRYGLRVNGNNLVEIDNSKPPIDAKDVDGQFKSNARSWWNDDVIDGNDVSKGGAAWKLPAPNERHLWVGFNDYSRAPFPTAQTNGNTIQLTPNNSPIIDKLNNNSEHKELLRYIRGFADDGKTARRALGDPLHSAPTLFSYECKGDFNTTTGKCVESADTENTSQMAIIGTNEGFVQMFDTATGIEQFAFMPEELLKNIKPLYQDSTTGSRAHIYGMDNTVTVWVDNLNANGTFEKKAKKVYAYATMRRGGKSVYALDITDRNNPTLKWKISAGDSGFERLGQTWSQPVKTKINIDGKITDVLIFGGGYDEQQDTPENYRTASQGSDIYIVNAETGEKLWSASNDAKITEMKYSIPGNVRVLSLDSSGKSRADGLATQFFVGDVGGQIWRFFINNGNPLDTLVIGGGTGNNGLLANFGGTPGNHDANARRFYHGADVAAETSGGKSTLFVNIGSGYRAHPLDTKVHDHMYSLHVDLTDNGKTLTEADLSRQTDGKFNGSKTTDEIINGQKSGWLVELQGLGEKIISTPKTISGRLFVNTYMPPRASNDPCAGGKSENSTYGLNLANATPFGAADTVDTGNYSDYAILSKSQGALGDPNVICFEGNCWVQFAPGEFSDPFSRQAGAGRKTYWIDL</sequence>
<dbReference type="InterPro" id="IPR036465">
    <property type="entry name" value="vWFA_dom_sf"/>
</dbReference>
<keyword evidence="9" id="KW-1185">Reference proteome</keyword>
<dbReference type="SUPFAM" id="SSF50998">
    <property type="entry name" value="Quinoprotein alcohol dehydrogenase-like"/>
    <property type="match status" value="1"/>
</dbReference>
<accession>A0A139SYD9</accession>
<comment type="subcellular location">
    <subcellularLocation>
        <location evidence="1">Fimbrium</location>
    </subcellularLocation>
</comment>
<dbReference type="Proteomes" id="UP000072660">
    <property type="component" value="Unassembled WGS sequence"/>
</dbReference>
<evidence type="ECO:0000313" key="8">
    <source>
        <dbReference type="EMBL" id="KXU39412.1"/>
    </source>
</evidence>
<evidence type="ECO:0000259" key="7">
    <source>
        <dbReference type="Pfam" id="PF05567"/>
    </source>
</evidence>
<gene>
    <name evidence="8" type="ORF">AXE65_08585</name>
</gene>
<feature type="domain" description="PilY1 beta-propeller" evidence="7">
    <location>
        <begin position="430"/>
        <end position="663"/>
    </location>
</feature>
<evidence type="ECO:0000256" key="4">
    <source>
        <dbReference type="ARBA" id="ARBA00022723"/>
    </source>
</evidence>
<dbReference type="EMBL" id="LSZO01000006">
    <property type="protein sequence ID" value="KXU39412.1"/>
    <property type="molecule type" value="Genomic_DNA"/>
</dbReference>
<dbReference type="GO" id="GO:0009289">
    <property type="term" value="C:pilus"/>
    <property type="evidence" value="ECO:0007669"/>
    <property type="project" value="UniProtKB-SubCell"/>
</dbReference>
<keyword evidence="3" id="KW-1029">Fimbrium biogenesis</keyword>
<dbReference type="AlphaFoldDB" id="A0A139SYD9"/>
<comment type="caution">
    <text evidence="8">The sequence shown here is derived from an EMBL/GenBank/DDBJ whole genome shotgun (WGS) entry which is preliminary data.</text>
</comment>
<evidence type="ECO:0000256" key="3">
    <source>
        <dbReference type="ARBA" id="ARBA00022558"/>
    </source>
</evidence>
<comment type="similarity">
    <text evidence="2">Belongs to the PilY1 family.</text>
</comment>
<dbReference type="GO" id="GO:0046872">
    <property type="term" value="F:metal ion binding"/>
    <property type="evidence" value="ECO:0007669"/>
    <property type="project" value="UniProtKB-KW"/>
</dbReference>
<keyword evidence="5" id="KW-0106">Calcium</keyword>
<organism evidence="8 9">
    <name type="scientific">Ventosimonas gracilis</name>
    <dbReference type="NCBI Taxonomy" id="1680762"/>
    <lineage>
        <taxon>Bacteria</taxon>
        <taxon>Pseudomonadati</taxon>
        <taxon>Pseudomonadota</taxon>
        <taxon>Gammaproteobacteria</taxon>
        <taxon>Pseudomonadales</taxon>
        <taxon>Ventosimonadaceae</taxon>
        <taxon>Ventosimonas</taxon>
    </lineage>
</organism>
<keyword evidence="4" id="KW-0479">Metal-binding</keyword>
<evidence type="ECO:0000256" key="6">
    <source>
        <dbReference type="ARBA" id="ARBA00023263"/>
    </source>
</evidence>
<dbReference type="InterPro" id="IPR008707">
    <property type="entry name" value="B-propeller_PilY1"/>
</dbReference>
<dbReference type="InterPro" id="IPR011047">
    <property type="entry name" value="Quinoprotein_ADH-like_sf"/>
</dbReference>
<dbReference type="CDD" id="cd00198">
    <property type="entry name" value="vWFA"/>
    <property type="match status" value="1"/>
</dbReference>
<evidence type="ECO:0000313" key="9">
    <source>
        <dbReference type="Proteomes" id="UP000072660"/>
    </source>
</evidence>
<proteinExistence type="inferred from homology"/>
<evidence type="ECO:0000256" key="1">
    <source>
        <dbReference type="ARBA" id="ARBA00004561"/>
    </source>
</evidence>
<dbReference type="Pfam" id="PF05567">
    <property type="entry name" value="T4P_PilY1"/>
    <property type="match status" value="1"/>
</dbReference>
<protein>
    <recommendedName>
        <fullName evidence="7">PilY1 beta-propeller domain-containing protein</fullName>
    </recommendedName>
</protein>
<reference evidence="8 9" key="1">
    <citation type="submission" date="2016-02" db="EMBL/GenBank/DDBJ databases">
        <authorList>
            <person name="Wen L."/>
            <person name="He K."/>
            <person name="Yang H."/>
        </authorList>
    </citation>
    <scope>NUCLEOTIDE SEQUENCE [LARGE SCALE GENOMIC DNA]</scope>
    <source>
        <strain evidence="8 9">CV58</strain>
    </source>
</reference>
<evidence type="ECO:0000256" key="2">
    <source>
        <dbReference type="ARBA" id="ARBA00008387"/>
    </source>
</evidence>
<dbReference type="Gene3D" id="3.40.50.410">
    <property type="entry name" value="von Willebrand factor, type A domain"/>
    <property type="match status" value="1"/>
</dbReference>